<dbReference type="InterPro" id="IPR033423">
    <property type="entry name" value="GAPES4"/>
</dbReference>
<feature type="domain" description="GGDEF" evidence="3">
    <location>
        <begin position="250"/>
        <end position="383"/>
    </location>
</feature>
<sequence length="636" mass="72142">MKLSNKFILFIVICVVTAVALVGIGGALTFRKLAYDQQSYKVAAIVQLLDSQLDVQPDTPEFAQWLPNWLHAHQIIRMQVSNQSGTVYTFREVRFHGETNELIYYHYQLKSHPDFKISLWVESPFKGIRYEAGALSYIFLGLATVIVGLWISIQWLRRAFQGAERLEWRGRRIIGGHIDTVMNAYPGEWPRSASRAISQLLLQLEDARQDRARFDRMIRENAFVDELTGLANLTHFSNRLETEMLDVDANIGAVLLIQLTIMDEINHQHSRDAGDLLLQQVAQLLNNYVKNNSDAVLGRVSGDQFAILLAQVTMGQAESVAATLIKQFERIPLPDGLYREDFVAIGIAGYQFGDSPTEVMHQVDDALRCAKQQGGNSWYLTERELTASYIGQGSVRWRTMLEVAAAEQRVHYFEQPIVASNRQPYAIELLTRIRDDDHWLSAGVFWPWVERCGMVKVFDLMAIDAAFERLETSTLAVAVNLDVSTLQDRAVFRRLVYWAMETNPRQVGRLIIELKEQQVAFLGRRQQSRINALRDKGILLAIDRAGQSVLSTQYINDIKPAYIKLHPSLVRDLARRQVNRLAISSLLASAEGKAQVVAVGVESAQDWRVLQRLGVTAGQGSWFMPPYQLPDQEDTR</sequence>
<protein>
    <submittedName>
        <fullName evidence="4">EAL domain-containing protein</fullName>
    </submittedName>
</protein>
<dbReference type="Proteomes" id="UP001629953">
    <property type="component" value="Unassembled WGS sequence"/>
</dbReference>
<dbReference type="Gene3D" id="3.30.70.270">
    <property type="match status" value="1"/>
</dbReference>
<dbReference type="InterPro" id="IPR035919">
    <property type="entry name" value="EAL_sf"/>
</dbReference>
<keyword evidence="5" id="KW-1185">Reference proteome</keyword>
<dbReference type="PROSITE" id="PS50883">
    <property type="entry name" value="EAL"/>
    <property type="match status" value="1"/>
</dbReference>
<organism evidence="4 5">
    <name type="scientific">Celerinatantimonas yamalensis</name>
    <dbReference type="NCBI Taxonomy" id="559956"/>
    <lineage>
        <taxon>Bacteria</taxon>
        <taxon>Pseudomonadati</taxon>
        <taxon>Pseudomonadota</taxon>
        <taxon>Gammaproteobacteria</taxon>
        <taxon>Celerinatantimonadaceae</taxon>
        <taxon>Celerinatantimonas</taxon>
    </lineage>
</organism>
<comment type="caution">
    <text evidence="4">The sequence shown here is derived from an EMBL/GenBank/DDBJ whole genome shotgun (WGS) entry which is preliminary data.</text>
</comment>
<feature type="domain" description="EAL" evidence="2">
    <location>
        <begin position="394"/>
        <end position="636"/>
    </location>
</feature>
<dbReference type="InterPro" id="IPR001633">
    <property type="entry name" value="EAL_dom"/>
</dbReference>
<dbReference type="Gene3D" id="3.20.20.450">
    <property type="entry name" value="EAL domain"/>
    <property type="match status" value="1"/>
</dbReference>
<evidence type="ECO:0000259" key="2">
    <source>
        <dbReference type="PROSITE" id="PS50883"/>
    </source>
</evidence>
<evidence type="ECO:0000259" key="3">
    <source>
        <dbReference type="PROSITE" id="PS50887"/>
    </source>
</evidence>
<evidence type="ECO:0000313" key="4">
    <source>
        <dbReference type="EMBL" id="MFM2486692.1"/>
    </source>
</evidence>
<dbReference type="PANTHER" id="PTHR33121">
    <property type="entry name" value="CYCLIC DI-GMP PHOSPHODIESTERASE PDEF"/>
    <property type="match status" value="1"/>
</dbReference>
<dbReference type="CDD" id="cd01949">
    <property type="entry name" value="GGDEF"/>
    <property type="match status" value="1"/>
</dbReference>
<dbReference type="InterPro" id="IPR000160">
    <property type="entry name" value="GGDEF_dom"/>
</dbReference>
<dbReference type="PANTHER" id="PTHR33121:SF32">
    <property type="entry name" value="RNASE E SPECIFICITY FACTOR CSRD"/>
    <property type="match status" value="1"/>
</dbReference>
<dbReference type="Pfam" id="PF00563">
    <property type="entry name" value="EAL"/>
    <property type="match status" value="1"/>
</dbReference>
<reference evidence="4 5" key="1">
    <citation type="journal article" date="2013" name="Int. J. Syst. Evol. Microbiol.">
        <title>Celerinatantimonas yamalensis sp. nov., a cold-adapted diazotrophic bacterium from a cold permafrost brine.</title>
        <authorList>
            <person name="Shcherbakova V."/>
            <person name="Chuvilskaya N."/>
            <person name="Rivkina E."/>
            <person name="Demidov N."/>
            <person name="Uchaeva V."/>
            <person name="Suetin S."/>
            <person name="Suzina N."/>
            <person name="Gilichinsky D."/>
        </authorList>
    </citation>
    <scope>NUCLEOTIDE SEQUENCE [LARGE SCALE GENOMIC DNA]</scope>
    <source>
        <strain evidence="4 5">C7</strain>
    </source>
</reference>
<gene>
    <name evidence="4" type="ORF">ABUE30_16800</name>
</gene>
<dbReference type="Pfam" id="PF00990">
    <property type="entry name" value="GGDEF"/>
    <property type="match status" value="1"/>
</dbReference>
<dbReference type="CDD" id="cd01948">
    <property type="entry name" value="EAL"/>
    <property type="match status" value="1"/>
</dbReference>
<dbReference type="Pfam" id="PF17157">
    <property type="entry name" value="GAPES4"/>
    <property type="match status" value="1"/>
</dbReference>
<evidence type="ECO:0000256" key="1">
    <source>
        <dbReference type="SAM" id="Phobius"/>
    </source>
</evidence>
<dbReference type="SMART" id="SM00052">
    <property type="entry name" value="EAL"/>
    <property type="match status" value="1"/>
</dbReference>
<keyword evidence="1" id="KW-1133">Transmembrane helix</keyword>
<keyword evidence="1" id="KW-0472">Membrane</keyword>
<keyword evidence="1" id="KW-0812">Transmembrane</keyword>
<feature type="transmembrane region" description="Helical" evidence="1">
    <location>
        <begin position="7"/>
        <end position="30"/>
    </location>
</feature>
<evidence type="ECO:0000313" key="5">
    <source>
        <dbReference type="Proteomes" id="UP001629953"/>
    </source>
</evidence>
<dbReference type="NCBIfam" id="TIGR00254">
    <property type="entry name" value="GGDEF"/>
    <property type="match status" value="1"/>
</dbReference>
<name>A0ABW9GAH3_9GAMM</name>
<feature type="transmembrane region" description="Helical" evidence="1">
    <location>
        <begin position="134"/>
        <end position="156"/>
    </location>
</feature>
<dbReference type="SMART" id="SM00267">
    <property type="entry name" value="GGDEF"/>
    <property type="match status" value="1"/>
</dbReference>
<dbReference type="InterPro" id="IPR043128">
    <property type="entry name" value="Rev_trsase/Diguanyl_cyclase"/>
</dbReference>
<dbReference type="PROSITE" id="PS50887">
    <property type="entry name" value="GGDEF"/>
    <property type="match status" value="1"/>
</dbReference>
<dbReference type="InterPro" id="IPR050706">
    <property type="entry name" value="Cyclic-di-GMP_PDE-like"/>
</dbReference>
<proteinExistence type="predicted"/>
<dbReference type="SUPFAM" id="SSF55073">
    <property type="entry name" value="Nucleotide cyclase"/>
    <property type="match status" value="1"/>
</dbReference>
<dbReference type="InterPro" id="IPR029787">
    <property type="entry name" value="Nucleotide_cyclase"/>
</dbReference>
<dbReference type="EMBL" id="JBEQCT010000010">
    <property type="protein sequence ID" value="MFM2486692.1"/>
    <property type="molecule type" value="Genomic_DNA"/>
</dbReference>
<dbReference type="RefSeq" id="WP_408624993.1">
    <property type="nucleotide sequence ID" value="NZ_JBEQCT010000010.1"/>
</dbReference>
<dbReference type="SUPFAM" id="SSF141868">
    <property type="entry name" value="EAL domain-like"/>
    <property type="match status" value="1"/>
</dbReference>
<accession>A0ABW9GAH3</accession>